<dbReference type="SUPFAM" id="SSF48452">
    <property type="entry name" value="TPR-like"/>
    <property type="match status" value="1"/>
</dbReference>
<feature type="region of interest" description="Disordered" evidence="1">
    <location>
        <begin position="581"/>
        <end position="602"/>
    </location>
</feature>
<dbReference type="AlphaFoldDB" id="A0A8H7CFV1"/>
<feature type="compositionally biased region" description="Acidic residues" evidence="1">
    <location>
        <begin position="370"/>
        <end position="382"/>
    </location>
</feature>
<dbReference type="Pfam" id="PF10373">
    <property type="entry name" value="EST1_DNA_bind"/>
    <property type="match status" value="1"/>
</dbReference>
<feature type="region of interest" description="Disordered" evidence="1">
    <location>
        <begin position="157"/>
        <end position="179"/>
    </location>
</feature>
<dbReference type="Gene3D" id="1.25.40.10">
    <property type="entry name" value="Tetratricopeptide repeat domain"/>
    <property type="match status" value="1"/>
</dbReference>
<keyword evidence="5" id="KW-1185">Reference proteome</keyword>
<evidence type="ECO:0000259" key="2">
    <source>
        <dbReference type="Pfam" id="PF10373"/>
    </source>
</evidence>
<dbReference type="InterPro" id="IPR011990">
    <property type="entry name" value="TPR-like_helical_dom_sf"/>
</dbReference>
<proteinExistence type="predicted"/>
<feature type="domain" description="Telomerase activating protein Est1-like N-terminal" evidence="3">
    <location>
        <begin position="63"/>
        <end position="225"/>
    </location>
</feature>
<feature type="region of interest" description="Disordered" evidence="1">
    <location>
        <begin position="1125"/>
        <end position="1152"/>
    </location>
</feature>
<accession>A0A8H7CFV1</accession>
<feature type="compositionally biased region" description="Gly residues" evidence="1">
    <location>
        <begin position="1049"/>
        <end position="1061"/>
    </location>
</feature>
<feature type="compositionally biased region" description="Polar residues" evidence="1">
    <location>
        <begin position="1078"/>
        <end position="1090"/>
    </location>
</feature>
<dbReference type="PANTHER" id="PTHR15696:SF36">
    <property type="entry name" value="NONSENSE-MEDIATED MRNA DECAY FACTOR"/>
    <property type="match status" value="1"/>
</dbReference>
<feature type="region of interest" description="Disordered" evidence="1">
    <location>
        <begin position="326"/>
        <end position="385"/>
    </location>
</feature>
<sequence>MSDQQPAAVVAREARSIHAGLKVLLARDVWGNYREADFQRKNLRRQYLHLLLLHPTAREARDVGTHLWMQTSYAFIALYKQRLQVAPRQHHQHNNNNNNNNANSNHNNNNNGGPVETRKLLQRFRQFLADEERFWRALVLRVQRAYKIVLPPNVSLPPELLGSGANNNEEEPQGQGAEDSRMNHFGFPAHAADALTLTVDARTAASVLSKALVCLGDIARYREQYKVPPGANGKGGKFGPGKGKMYLGEPRPNFSRPRALYLAAHALSPGEGNAAHQLAILAGYEQDTLASVAWYLRALCVRAPFETAGENLAGVLARALAAHRQQQHQQGKLKAKNGVEGGNSNGAEGGGEDGEKEKAGGKPMHGWETGDMDGGESEELEERDPPRVRIDRFRRELVLLHALWRDGSTPAPQTLALAAHTARAFARLVSARALPEDLIVRVVLVAQGAVWVGRMLAPPPAKNTGSASGSDKEKNGEKEKEKGRRANRYTRANRNRDKSAPAPADAAPPADAAGELNESTEDGQRRSRTQAAHLAHLLGLHTALLGVGVRELGEVDVYAVPAPAPAAAAAAVNAPQGTARGGFAGGGRGGKGKRGGRRGGEAPVVSAAVPVPATGAGGGTGKPELAERISAEFRRTLPALRVASKKEGEGGGERGGRPSAEEVELGAQRERFWATYAEFLRRLARTFPAGLLPKLSASGGEGEGNGAVGHEGGDGDAGKEEVEVELELELEEDVDMRGWLPLRELMGGPCPLPPNLLPSSPSAGAAEETVDEAEKDKDMGEARRTVGLREEVHPNVEQLMRIADLLRDARRVVGLEGSPLALYGGQFVVKGVEAAKPAAGVVPPAPVFTHQPPRPTTTPLASIRARALRDDLDDDVMTEQTDDDILHDAFSFLNRAGSESEAAEEASDEDEIVWDLRHACSVDAPVSPVVPTARTSPKTPVRLPPIGTPGRGAGPFTPGSTAPQLSPFRVPQALSQPQPPITTGTQIPSTTALDLLNTFAKKPVAVLTPPAGVPAVGMGGGASDGMLFGSRPAAQSIWSASRDERGLMFAGGGGGSGGGVGQQQQQQQQLAHQHTHSHAPQYQGLPQSAGLSGYAEQGHGHSHGAHHRFASQDLMSSQGSTIWASSYPSASQHHVPTTGFGHPPPTHLSPTHQRVVSNSMAAAQLFPSGGDQYGYGPLSAPPPQYVGGMPPEEQGVFYATSGQGFAAQQQGHGLGQAHGHGPGPGHGHGQHARHLSLDPRAAVFHGHGQPMSQLLGNVG</sequence>
<dbReference type="Proteomes" id="UP000620124">
    <property type="component" value="Unassembled WGS sequence"/>
</dbReference>
<feature type="region of interest" description="Disordered" evidence="1">
    <location>
        <begin position="1046"/>
        <end position="1105"/>
    </location>
</feature>
<feature type="region of interest" description="Disordered" evidence="1">
    <location>
        <begin position="456"/>
        <end position="529"/>
    </location>
</feature>
<feature type="compositionally biased region" description="Basic and acidic residues" evidence="1">
    <location>
        <begin position="470"/>
        <end position="484"/>
    </location>
</feature>
<feature type="compositionally biased region" description="Gly residues" evidence="1">
    <location>
        <begin position="339"/>
        <end position="349"/>
    </location>
</feature>
<dbReference type="EMBL" id="JACAZI010000023">
    <property type="protein sequence ID" value="KAF7336129.1"/>
    <property type="molecule type" value="Genomic_DNA"/>
</dbReference>
<evidence type="ECO:0000313" key="4">
    <source>
        <dbReference type="EMBL" id="KAF7336129.1"/>
    </source>
</evidence>
<name>A0A8H7CFV1_9AGAR</name>
<reference evidence="4" key="1">
    <citation type="submission" date="2020-05" db="EMBL/GenBank/DDBJ databases">
        <title>Mycena genomes resolve the evolution of fungal bioluminescence.</title>
        <authorList>
            <person name="Tsai I.J."/>
        </authorList>
    </citation>
    <scope>NUCLEOTIDE SEQUENCE</scope>
    <source>
        <strain evidence="4">CCC161011</strain>
    </source>
</reference>
<feature type="region of interest" description="Disordered" evidence="1">
    <location>
        <begin position="86"/>
        <end position="115"/>
    </location>
</feature>
<evidence type="ECO:0008006" key="6">
    <source>
        <dbReference type="Google" id="ProtNLM"/>
    </source>
</evidence>
<feature type="region of interest" description="Disordered" evidence="1">
    <location>
        <begin position="641"/>
        <end position="663"/>
    </location>
</feature>
<protein>
    <recommendedName>
        <fullName evidence="6">DNA/RNA-binding domain-containing protein</fullName>
    </recommendedName>
</protein>
<feature type="compositionally biased region" description="Gly residues" evidence="1">
    <location>
        <begin position="699"/>
        <end position="710"/>
    </location>
</feature>
<dbReference type="OrthoDB" id="69928at2759"/>
<evidence type="ECO:0000256" key="1">
    <source>
        <dbReference type="SAM" id="MobiDB-lite"/>
    </source>
</evidence>
<evidence type="ECO:0000259" key="3">
    <source>
        <dbReference type="Pfam" id="PF10374"/>
    </source>
</evidence>
<dbReference type="Pfam" id="PF10374">
    <property type="entry name" value="EST1"/>
    <property type="match status" value="1"/>
</dbReference>
<dbReference type="InterPro" id="IPR019458">
    <property type="entry name" value="Est1-like_N"/>
</dbReference>
<feature type="compositionally biased region" description="Low complexity" evidence="1">
    <location>
        <begin position="500"/>
        <end position="513"/>
    </location>
</feature>
<feature type="compositionally biased region" description="Basic and acidic residues" evidence="1">
    <location>
        <begin position="711"/>
        <end position="720"/>
    </location>
</feature>
<feature type="compositionally biased region" description="Low complexity" evidence="1">
    <location>
        <begin position="94"/>
        <end position="111"/>
    </location>
</feature>
<organism evidence="4 5">
    <name type="scientific">Mycena venus</name>
    <dbReference type="NCBI Taxonomy" id="2733690"/>
    <lineage>
        <taxon>Eukaryota</taxon>
        <taxon>Fungi</taxon>
        <taxon>Dikarya</taxon>
        <taxon>Basidiomycota</taxon>
        <taxon>Agaricomycotina</taxon>
        <taxon>Agaricomycetes</taxon>
        <taxon>Agaricomycetidae</taxon>
        <taxon>Agaricales</taxon>
        <taxon>Marasmiineae</taxon>
        <taxon>Mycenaceae</taxon>
        <taxon>Mycena</taxon>
    </lineage>
</organism>
<feature type="region of interest" description="Disordered" evidence="1">
    <location>
        <begin position="928"/>
        <end position="948"/>
    </location>
</feature>
<feature type="compositionally biased region" description="Basic and acidic residues" evidence="1">
    <location>
        <begin position="644"/>
        <end position="660"/>
    </location>
</feature>
<feature type="domain" description="DNA/RNA-binding" evidence="2">
    <location>
        <begin position="260"/>
        <end position="348"/>
    </location>
</feature>
<feature type="compositionally biased region" description="Basic and acidic residues" evidence="1">
    <location>
        <begin position="772"/>
        <end position="782"/>
    </location>
</feature>
<dbReference type="PANTHER" id="PTHR15696">
    <property type="entry name" value="SMG-7 SUPPRESSOR WITH MORPHOLOGICAL EFFECT ON GENITALIA PROTEIN 7"/>
    <property type="match status" value="1"/>
</dbReference>
<dbReference type="InterPro" id="IPR018834">
    <property type="entry name" value="DNA/RNA-bd_Est1-type"/>
</dbReference>
<feature type="region of interest" description="Disordered" evidence="1">
    <location>
        <begin position="697"/>
        <end position="720"/>
    </location>
</feature>
<comment type="caution">
    <text evidence="4">The sequence shown here is derived from an EMBL/GenBank/DDBJ whole genome shotgun (WGS) entry which is preliminary data.</text>
</comment>
<gene>
    <name evidence="4" type="ORF">MVEN_02160100</name>
</gene>
<evidence type="ECO:0000313" key="5">
    <source>
        <dbReference type="Proteomes" id="UP000620124"/>
    </source>
</evidence>
<feature type="compositionally biased region" description="Gly residues" evidence="1">
    <location>
        <begin position="1212"/>
        <end position="1227"/>
    </location>
</feature>
<feature type="compositionally biased region" description="Low complexity" evidence="1">
    <location>
        <begin position="757"/>
        <end position="766"/>
    </location>
</feature>
<dbReference type="InterPro" id="IPR045153">
    <property type="entry name" value="Est1/Ebs1-like"/>
</dbReference>
<feature type="region of interest" description="Disordered" evidence="1">
    <location>
        <begin position="756"/>
        <end position="782"/>
    </location>
</feature>
<feature type="region of interest" description="Disordered" evidence="1">
    <location>
        <begin position="1208"/>
        <end position="1233"/>
    </location>
</feature>